<evidence type="ECO:0000256" key="2">
    <source>
        <dbReference type="ARBA" id="ARBA00022741"/>
    </source>
</evidence>
<keyword evidence="3 4" id="KW-0067">ATP-binding</keyword>
<sequence>MSDWFVLVESNTTGSGQVFCARARARGLRPVVLTCSPGRYPYLDEDAIDRLVVDTGDIEAVLATCRTLSRVAGVTSSSEYFIATAAEVAARLGLPGPDPVAVRLCRDKAWQRRTLAKAGIAVPGFRVITTDAVDGVLAARELGFPVVVKPATGSGSLGVRLCADEDEVARAVGLLLANTTDERGAPREPVVLVERFARGREFSVETVGDTVAGVTGKHLGVPPYFVETGHDFPARVRDSERDDLVDTTRKALEALGVGWGAAHTELRLTPAGPVLIEVNPRLAGGMIPAVVAAATGLDLVDACVAHACGQPPPPAVGGPGAAAIRFVLARGPGVVSAVTGLSEAAALPGVAAAKVTTAVGARLGEPTGSFQDRVGHVITTGSATPTAAARAEAALAAVGVAVSRTTHADALRLPR</sequence>
<dbReference type="SMART" id="SM01209">
    <property type="entry name" value="GARS_A"/>
    <property type="match status" value="1"/>
</dbReference>
<dbReference type="AlphaFoldDB" id="A0A1H9MKU9"/>
<dbReference type="STRING" id="155974.SAMN04487818_102202"/>
<feature type="domain" description="ATP-grasp" evidence="5">
    <location>
        <begin position="112"/>
        <end position="308"/>
    </location>
</feature>
<evidence type="ECO:0000256" key="3">
    <source>
        <dbReference type="ARBA" id="ARBA00022840"/>
    </source>
</evidence>
<evidence type="ECO:0000259" key="5">
    <source>
        <dbReference type="PROSITE" id="PS50975"/>
    </source>
</evidence>
<dbReference type="EMBL" id="FOGI01000002">
    <property type="protein sequence ID" value="SER24087.1"/>
    <property type="molecule type" value="Genomic_DNA"/>
</dbReference>
<dbReference type="InterPro" id="IPR005479">
    <property type="entry name" value="CPAse_ATP-bd"/>
</dbReference>
<reference evidence="7" key="1">
    <citation type="submission" date="2016-10" db="EMBL/GenBank/DDBJ databases">
        <authorList>
            <person name="Varghese N."/>
            <person name="Submissions S."/>
        </authorList>
    </citation>
    <scope>NUCLEOTIDE SEQUENCE [LARGE SCALE GENOMIC DNA]</scope>
    <source>
        <strain evidence="7">DSM 44260</strain>
    </source>
</reference>
<keyword evidence="2 4" id="KW-0547">Nucleotide-binding</keyword>
<keyword evidence="7" id="KW-1185">Reference proteome</keyword>
<name>A0A1H9MKU9_9PSEU</name>
<dbReference type="Proteomes" id="UP000199051">
    <property type="component" value="Unassembled WGS sequence"/>
</dbReference>
<dbReference type="GO" id="GO:0016874">
    <property type="term" value="F:ligase activity"/>
    <property type="evidence" value="ECO:0007669"/>
    <property type="project" value="UniProtKB-KW"/>
</dbReference>
<dbReference type="InterPro" id="IPR040570">
    <property type="entry name" value="LAL_C2"/>
</dbReference>
<dbReference type="Gene3D" id="3.40.50.20">
    <property type="match status" value="1"/>
</dbReference>
<evidence type="ECO:0000256" key="4">
    <source>
        <dbReference type="PROSITE-ProRule" id="PRU00409"/>
    </source>
</evidence>
<dbReference type="Pfam" id="PF13535">
    <property type="entry name" value="ATP-grasp_4"/>
    <property type="match status" value="1"/>
</dbReference>
<keyword evidence="1" id="KW-0436">Ligase</keyword>
<proteinExistence type="predicted"/>
<evidence type="ECO:0000313" key="7">
    <source>
        <dbReference type="Proteomes" id="UP000199051"/>
    </source>
</evidence>
<dbReference type="Gene3D" id="3.30.470.20">
    <property type="entry name" value="ATP-grasp fold, B domain"/>
    <property type="match status" value="1"/>
</dbReference>
<protein>
    <submittedName>
        <fullName evidence="6">Biotin carboxylase</fullName>
    </submittedName>
</protein>
<dbReference type="PANTHER" id="PTHR43585">
    <property type="entry name" value="FUMIPYRROLE BIOSYNTHESIS PROTEIN C"/>
    <property type="match status" value="1"/>
</dbReference>
<dbReference type="GO" id="GO:0046872">
    <property type="term" value="F:metal ion binding"/>
    <property type="evidence" value="ECO:0007669"/>
    <property type="project" value="InterPro"/>
</dbReference>
<accession>A0A1H9MKU9</accession>
<organism evidence="6 7">
    <name type="scientific">Actinokineospora terrae</name>
    <dbReference type="NCBI Taxonomy" id="155974"/>
    <lineage>
        <taxon>Bacteria</taxon>
        <taxon>Bacillati</taxon>
        <taxon>Actinomycetota</taxon>
        <taxon>Actinomycetes</taxon>
        <taxon>Pseudonocardiales</taxon>
        <taxon>Pseudonocardiaceae</taxon>
        <taxon>Actinokineospora</taxon>
    </lineage>
</organism>
<dbReference type="SUPFAM" id="SSF56059">
    <property type="entry name" value="Glutathione synthetase ATP-binding domain-like"/>
    <property type="match status" value="1"/>
</dbReference>
<evidence type="ECO:0000313" key="6">
    <source>
        <dbReference type="EMBL" id="SER24087.1"/>
    </source>
</evidence>
<dbReference type="PANTHER" id="PTHR43585:SF2">
    <property type="entry name" value="ATP-GRASP ENZYME FSQD"/>
    <property type="match status" value="1"/>
</dbReference>
<dbReference type="GO" id="GO:0005524">
    <property type="term" value="F:ATP binding"/>
    <property type="evidence" value="ECO:0007669"/>
    <property type="project" value="UniProtKB-UniRule"/>
</dbReference>
<dbReference type="InterPro" id="IPR011761">
    <property type="entry name" value="ATP-grasp"/>
</dbReference>
<dbReference type="RefSeq" id="WP_092775150.1">
    <property type="nucleotide sequence ID" value="NZ_FOGI01000002.1"/>
</dbReference>
<gene>
    <name evidence="6" type="ORF">SAMN04487818_102202</name>
</gene>
<evidence type="ECO:0000256" key="1">
    <source>
        <dbReference type="ARBA" id="ARBA00022598"/>
    </source>
</evidence>
<dbReference type="Pfam" id="PF18603">
    <property type="entry name" value="LAL_C2"/>
    <property type="match status" value="1"/>
</dbReference>
<dbReference type="InterPro" id="IPR052032">
    <property type="entry name" value="ATP-dep_AA_Ligase"/>
</dbReference>
<dbReference type="PROSITE" id="PS50975">
    <property type="entry name" value="ATP_GRASP"/>
    <property type="match status" value="1"/>
</dbReference>
<dbReference type="PROSITE" id="PS00867">
    <property type="entry name" value="CPSASE_2"/>
    <property type="match status" value="1"/>
</dbReference>